<dbReference type="RefSeq" id="XP_040698358.1">
    <property type="nucleotide sequence ID" value="XM_040842870.1"/>
</dbReference>
<feature type="non-terminal residue" evidence="1">
    <location>
        <position position="1"/>
    </location>
</feature>
<sequence>CACPSVLYLLLEELRTKTNWGVPDDFAILRNTVEKARGVLVCVECPVRYLSVVQNGLILGVLATCIAESYARLLEQIDQEELRATSNGERKQLAISDVNSSLHDSTGPGTRPSFSVEVAPTEWREIMRGIAKAEIHGVDGRRDRSFMKFVFKLEERQKQWHRTPPAHDCPPHYRSACETPDRVPSCLVVIDDTKRLVSSFHL</sequence>
<organism evidence="1 2">
    <name type="scientific">Aspergillus sydowii CBS 593.65</name>
    <dbReference type="NCBI Taxonomy" id="1036612"/>
    <lineage>
        <taxon>Eukaryota</taxon>
        <taxon>Fungi</taxon>
        <taxon>Dikarya</taxon>
        <taxon>Ascomycota</taxon>
        <taxon>Pezizomycotina</taxon>
        <taxon>Eurotiomycetes</taxon>
        <taxon>Eurotiomycetidae</taxon>
        <taxon>Eurotiales</taxon>
        <taxon>Aspergillaceae</taxon>
        <taxon>Aspergillus</taxon>
        <taxon>Aspergillus subgen. Nidulantes</taxon>
    </lineage>
</organism>
<dbReference type="EMBL" id="KV878594">
    <property type="protein sequence ID" value="OJJ54552.1"/>
    <property type="molecule type" value="Genomic_DNA"/>
</dbReference>
<dbReference type="VEuPathDB" id="FungiDB:ASPSYDRAFT_159971"/>
<reference evidence="2" key="1">
    <citation type="journal article" date="2017" name="Genome Biol.">
        <title>Comparative genomics reveals high biological diversity and specific adaptations in the industrially and medically important fungal genus Aspergillus.</title>
        <authorList>
            <person name="de Vries R.P."/>
            <person name="Riley R."/>
            <person name="Wiebenga A."/>
            <person name="Aguilar-Osorio G."/>
            <person name="Amillis S."/>
            <person name="Uchima C.A."/>
            <person name="Anderluh G."/>
            <person name="Asadollahi M."/>
            <person name="Askin M."/>
            <person name="Barry K."/>
            <person name="Battaglia E."/>
            <person name="Bayram O."/>
            <person name="Benocci T."/>
            <person name="Braus-Stromeyer S.A."/>
            <person name="Caldana C."/>
            <person name="Canovas D."/>
            <person name="Cerqueira G.C."/>
            <person name="Chen F."/>
            <person name="Chen W."/>
            <person name="Choi C."/>
            <person name="Clum A."/>
            <person name="Dos Santos R.A."/>
            <person name="Damasio A.R."/>
            <person name="Diallinas G."/>
            <person name="Emri T."/>
            <person name="Fekete E."/>
            <person name="Flipphi M."/>
            <person name="Freyberg S."/>
            <person name="Gallo A."/>
            <person name="Gournas C."/>
            <person name="Habgood R."/>
            <person name="Hainaut M."/>
            <person name="Harispe M.L."/>
            <person name="Henrissat B."/>
            <person name="Hilden K.S."/>
            <person name="Hope R."/>
            <person name="Hossain A."/>
            <person name="Karabika E."/>
            <person name="Karaffa L."/>
            <person name="Karanyi Z."/>
            <person name="Krasevec N."/>
            <person name="Kuo A."/>
            <person name="Kusch H."/>
            <person name="LaButti K."/>
            <person name="Lagendijk E.L."/>
            <person name="Lapidus A."/>
            <person name="Levasseur A."/>
            <person name="Lindquist E."/>
            <person name="Lipzen A."/>
            <person name="Logrieco A.F."/>
            <person name="MacCabe A."/>
            <person name="Maekelae M.R."/>
            <person name="Malavazi I."/>
            <person name="Melin P."/>
            <person name="Meyer V."/>
            <person name="Mielnichuk N."/>
            <person name="Miskei M."/>
            <person name="Molnar A.P."/>
            <person name="Mule G."/>
            <person name="Ngan C.Y."/>
            <person name="Orejas M."/>
            <person name="Orosz E."/>
            <person name="Ouedraogo J.P."/>
            <person name="Overkamp K.M."/>
            <person name="Park H.-S."/>
            <person name="Perrone G."/>
            <person name="Piumi F."/>
            <person name="Punt P.J."/>
            <person name="Ram A.F."/>
            <person name="Ramon A."/>
            <person name="Rauscher S."/>
            <person name="Record E."/>
            <person name="Riano-Pachon D.M."/>
            <person name="Robert V."/>
            <person name="Roehrig J."/>
            <person name="Ruller R."/>
            <person name="Salamov A."/>
            <person name="Salih N.S."/>
            <person name="Samson R.A."/>
            <person name="Sandor E."/>
            <person name="Sanguinetti M."/>
            <person name="Schuetze T."/>
            <person name="Sepcic K."/>
            <person name="Shelest E."/>
            <person name="Sherlock G."/>
            <person name="Sophianopoulou V."/>
            <person name="Squina F.M."/>
            <person name="Sun H."/>
            <person name="Susca A."/>
            <person name="Todd R.B."/>
            <person name="Tsang A."/>
            <person name="Unkles S.E."/>
            <person name="van de Wiele N."/>
            <person name="van Rossen-Uffink D."/>
            <person name="Oliveira J.V."/>
            <person name="Vesth T.C."/>
            <person name="Visser J."/>
            <person name="Yu J.-H."/>
            <person name="Zhou M."/>
            <person name="Andersen M.R."/>
            <person name="Archer D.B."/>
            <person name="Baker S.E."/>
            <person name="Benoit I."/>
            <person name="Brakhage A.A."/>
            <person name="Braus G.H."/>
            <person name="Fischer R."/>
            <person name="Frisvad J.C."/>
            <person name="Goldman G.H."/>
            <person name="Houbraken J."/>
            <person name="Oakley B."/>
            <person name="Pocsi I."/>
            <person name="Scazzocchio C."/>
            <person name="Seiboth B."/>
            <person name="vanKuyk P.A."/>
            <person name="Wortman J."/>
            <person name="Dyer P.S."/>
            <person name="Grigoriev I.V."/>
        </authorList>
    </citation>
    <scope>NUCLEOTIDE SEQUENCE [LARGE SCALE GENOMIC DNA]</scope>
    <source>
        <strain evidence="2">CBS 593.65</strain>
    </source>
</reference>
<dbReference type="Proteomes" id="UP000184356">
    <property type="component" value="Unassembled WGS sequence"/>
</dbReference>
<dbReference type="AlphaFoldDB" id="A0A1L9T533"/>
<evidence type="ECO:0000313" key="1">
    <source>
        <dbReference type="EMBL" id="OJJ54552.1"/>
    </source>
</evidence>
<proteinExistence type="predicted"/>
<accession>A0A1L9T533</accession>
<name>A0A1L9T533_9EURO</name>
<dbReference type="OrthoDB" id="4685598at2759"/>
<gene>
    <name evidence="1" type="ORF">ASPSYDRAFT_159971</name>
</gene>
<dbReference type="GeneID" id="63758943"/>
<keyword evidence="2" id="KW-1185">Reference proteome</keyword>
<protein>
    <submittedName>
        <fullName evidence="1">Uncharacterized protein</fullName>
    </submittedName>
</protein>
<evidence type="ECO:0000313" key="2">
    <source>
        <dbReference type="Proteomes" id="UP000184356"/>
    </source>
</evidence>